<dbReference type="GO" id="GO:0005216">
    <property type="term" value="F:monoatomic ion channel activity"/>
    <property type="evidence" value="ECO:0007669"/>
    <property type="project" value="InterPro"/>
</dbReference>
<dbReference type="EMBL" id="VJMJ01000210">
    <property type="protein sequence ID" value="KAF0726747.1"/>
    <property type="molecule type" value="Genomic_DNA"/>
</dbReference>
<evidence type="ECO:0000256" key="3">
    <source>
        <dbReference type="ARBA" id="ARBA00022737"/>
    </source>
</evidence>
<dbReference type="AlphaFoldDB" id="A0A6G0WHT4"/>
<keyword evidence="3" id="KW-0677">Repeat</keyword>
<feature type="transmembrane region" description="Helical" evidence="6">
    <location>
        <begin position="188"/>
        <end position="210"/>
    </location>
</feature>
<feature type="transmembrane region" description="Helical" evidence="6">
    <location>
        <begin position="50"/>
        <end position="70"/>
    </location>
</feature>
<dbReference type="PANTHER" id="PTHR10582:SF2">
    <property type="entry name" value="INACTIVE"/>
    <property type="match status" value="1"/>
</dbReference>
<keyword evidence="5 6" id="KW-0472">Membrane</keyword>
<accession>A0A6G0WHT4</accession>
<reference evidence="8 9" key="1">
    <citation type="submission" date="2019-07" db="EMBL/GenBank/DDBJ databases">
        <title>Genomics analysis of Aphanomyces spp. identifies a new class of oomycete effector associated with host adaptation.</title>
        <authorList>
            <person name="Gaulin E."/>
        </authorList>
    </citation>
    <scope>NUCLEOTIDE SEQUENCE [LARGE SCALE GENOMIC DNA]</scope>
    <source>
        <strain evidence="8 9">ATCC 201684</strain>
    </source>
</reference>
<dbReference type="Pfam" id="PF00520">
    <property type="entry name" value="Ion_trans"/>
    <property type="match status" value="1"/>
</dbReference>
<protein>
    <recommendedName>
        <fullName evidence="7">Ion transport domain-containing protein</fullName>
    </recommendedName>
</protein>
<dbReference type="InterPro" id="IPR005821">
    <property type="entry name" value="Ion_trans_dom"/>
</dbReference>
<dbReference type="InterPro" id="IPR024862">
    <property type="entry name" value="TRPV"/>
</dbReference>
<evidence type="ECO:0000256" key="6">
    <source>
        <dbReference type="SAM" id="Phobius"/>
    </source>
</evidence>
<keyword evidence="4 6" id="KW-1133">Transmembrane helix</keyword>
<feature type="domain" description="Ion transport" evidence="7">
    <location>
        <begin position="35"/>
        <end position="224"/>
    </location>
</feature>
<gene>
    <name evidence="8" type="ORF">Ae201684_015143</name>
</gene>
<evidence type="ECO:0000256" key="1">
    <source>
        <dbReference type="ARBA" id="ARBA00004141"/>
    </source>
</evidence>
<proteinExistence type="predicted"/>
<name>A0A6G0WHT4_9STRA</name>
<feature type="transmembrane region" description="Helical" evidence="6">
    <location>
        <begin position="77"/>
        <end position="100"/>
    </location>
</feature>
<keyword evidence="9" id="KW-1185">Reference proteome</keyword>
<dbReference type="Proteomes" id="UP000481153">
    <property type="component" value="Unassembled WGS sequence"/>
</dbReference>
<evidence type="ECO:0000256" key="5">
    <source>
        <dbReference type="ARBA" id="ARBA00023136"/>
    </source>
</evidence>
<dbReference type="PANTHER" id="PTHR10582">
    <property type="entry name" value="TRANSIENT RECEPTOR POTENTIAL ION CHANNEL PROTEIN"/>
    <property type="match status" value="1"/>
</dbReference>
<comment type="caution">
    <text evidence="8">The sequence shown here is derived from an EMBL/GenBank/DDBJ whole genome shotgun (WGS) entry which is preliminary data.</text>
</comment>
<organism evidence="8 9">
    <name type="scientific">Aphanomyces euteiches</name>
    <dbReference type="NCBI Taxonomy" id="100861"/>
    <lineage>
        <taxon>Eukaryota</taxon>
        <taxon>Sar</taxon>
        <taxon>Stramenopiles</taxon>
        <taxon>Oomycota</taxon>
        <taxon>Saprolegniomycetes</taxon>
        <taxon>Saprolegniales</taxon>
        <taxon>Verrucalvaceae</taxon>
        <taxon>Aphanomyces</taxon>
    </lineage>
</organism>
<evidence type="ECO:0000259" key="7">
    <source>
        <dbReference type="Pfam" id="PF00520"/>
    </source>
</evidence>
<evidence type="ECO:0000256" key="4">
    <source>
        <dbReference type="ARBA" id="ARBA00022989"/>
    </source>
</evidence>
<keyword evidence="2 6" id="KW-0812">Transmembrane</keyword>
<evidence type="ECO:0000313" key="8">
    <source>
        <dbReference type="EMBL" id="KAF0726747.1"/>
    </source>
</evidence>
<dbReference type="GO" id="GO:0098703">
    <property type="term" value="P:calcium ion import across plasma membrane"/>
    <property type="evidence" value="ECO:0007669"/>
    <property type="project" value="TreeGrafter"/>
</dbReference>
<dbReference type="GO" id="GO:0005886">
    <property type="term" value="C:plasma membrane"/>
    <property type="evidence" value="ECO:0007669"/>
    <property type="project" value="TreeGrafter"/>
</dbReference>
<evidence type="ECO:0000313" key="9">
    <source>
        <dbReference type="Proteomes" id="UP000481153"/>
    </source>
</evidence>
<comment type="subcellular location">
    <subcellularLocation>
        <location evidence="1">Membrane</location>
        <topology evidence="1">Multi-pass membrane protein</topology>
    </subcellularLocation>
</comment>
<evidence type="ECO:0000256" key="2">
    <source>
        <dbReference type="ARBA" id="ARBA00022692"/>
    </source>
</evidence>
<sequence>MDTLGITHYFPNFNHLVLWLTVTYFPATEIQEARAGGQKYFKSSINKGQMVIYLVIFFIFVPLKLGLLTFGMQRDSLMAVEIGVGAFISISLWLLTVEFLEVVPSASYLLPMMSNLLQDVGFFFIFFGGFQMGLTITFYQLFKQTGDESFQTITQSFITTYFVPFGQLPLGSLKSFQGKDGEQSAKNYILASCATILIMFHAAVVVILLLNMLLAMMNKTFEAGFEKAKTEALTSYAKCILRLEESIYLIDGDNESLIYFQGPNGKVVNPIFQDTIPKTRNSLSDDQEAEINAYWKKKKEWNQLIDDLENTLVKGLKDIKEIILDVKVPNKSTIKAEIALKEELEVLSQTEIRVKDFLKSAKDTRGQDPEKALKRLVGSVKRELTTFEDDMKREWHCEGEEVSPLEHKIWVRAHKSIAHKSAKSANVDELLSEFKKTVTGKMATMFEQRKD</sequence>
<feature type="transmembrane region" description="Helical" evidence="6">
    <location>
        <begin position="120"/>
        <end position="142"/>
    </location>
</feature>
<dbReference type="VEuPathDB" id="FungiDB:AeMF1_020496"/>